<feature type="region of interest" description="Disordered" evidence="1">
    <location>
        <begin position="20"/>
        <end position="61"/>
    </location>
</feature>
<keyword evidence="4" id="KW-1185">Reference proteome</keyword>
<name>A0A0C9YUS7_9AGAM</name>
<dbReference type="HOGENOM" id="CLU_2455590_0_0_1"/>
<reference evidence="3 4" key="1">
    <citation type="submission" date="2014-04" db="EMBL/GenBank/DDBJ databases">
        <authorList>
            <consortium name="DOE Joint Genome Institute"/>
            <person name="Kuo A."/>
            <person name="Kohler A."/>
            <person name="Costa M.D."/>
            <person name="Nagy L.G."/>
            <person name="Floudas D."/>
            <person name="Copeland A."/>
            <person name="Barry K.W."/>
            <person name="Cichocki N."/>
            <person name="Veneault-Fourrey C."/>
            <person name="LaButti K."/>
            <person name="Lindquist E.A."/>
            <person name="Lipzen A."/>
            <person name="Lundell T."/>
            <person name="Morin E."/>
            <person name="Murat C."/>
            <person name="Sun H."/>
            <person name="Tunlid A."/>
            <person name="Henrissat B."/>
            <person name="Grigoriev I.V."/>
            <person name="Hibbett D.S."/>
            <person name="Martin F."/>
            <person name="Nordberg H.P."/>
            <person name="Cantor M.N."/>
            <person name="Hua S.X."/>
        </authorList>
    </citation>
    <scope>NUCLEOTIDE SEQUENCE [LARGE SCALE GENOMIC DNA]</scope>
    <source>
        <strain evidence="3 4">441</strain>
    </source>
</reference>
<dbReference type="OrthoDB" id="2670751at2759"/>
<feature type="chain" id="PRO_5002206375" evidence="2">
    <location>
        <begin position="17"/>
        <end position="89"/>
    </location>
</feature>
<sequence length="89" mass="9798">MFPALIFPLILSGTQQLQSWAGNRRTPRHARQHNGAGGTTSAMAGHLDSEQAVSGEPFSDDIEVSLRYNERLRSSEERSGFDPAADERI</sequence>
<organism evidence="3 4">
    <name type="scientific">Pisolithus microcarpus 441</name>
    <dbReference type="NCBI Taxonomy" id="765257"/>
    <lineage>
        <taxon>Eukaryota</taxon>
        <taxon>Fungi</taxon>
        <taxon>Dikarya</taxon>
        <taxon>Basidiomycota</taxon>
        <taxon>Agaricomycotina</taxon>
        <taxon>Agaricomycetes</taxon>
        <taxon>Agaricomycetidae</taxon>
        <taxon>Boletales</taxon>
        <taxon>Sclerodermatineae</taxon>
        <taxon>Pisolithaceae</taxon>
        <taxon>Pisolithus</taxon>
    </lineage>
</organism>
<dbReference type="Proteomes" id="UP000054018">
    <property type="component" value="Unassembled WGS sequence"/>
</dbReference>
<gene>
    <name evidence="3" type="ORF">PISMIDRAFT_478526</name>
</gene>
<accession>A0A0C9YUS7</accession>
<evidence type="ECO:0000313" key="4">
    <source>
        <dbReference type="Proteomes" id="UP000054018"/>
    </source>
</evidence>
<reference evidence="4" key="2">
    <citation type="submission" date="2015-01" db="EMBL/GenBank/DDBJ databases">
        <title>Evolutionary Origins and Diversification of the Mycorrhizal Mutualists.</title>
        <authorList>
            <consortium name="DOE Joint Genome Institute"/>
            <consortium name="Mycorrhizal Genomics Consortium"/>
            <person name="Kohler A."/>
            <person name="Kuo A."/>
            <person name="Nagy L.G."/>
            <person name="Floudas D."/>
            <person name="Copeland A."/>
            <person name="Barry K.W."/>
            <person name="Cichocki N."/>
            <person name="Veneault-Fourrey C."/>
            <person name="LaButti K."/>
            <person name="Lindquist E.A."/>
            <person name="Lipzen A."/>
            <person name="Lundell T."/>
            <person name="Morin E."/>
            <person name="Murat C."/>
            <person name="Riley R."/>
            <person name="Ohm R."/>
            <person name="Sun H."/>
            <person name="Tunlid A."/>
            <person name="Henrissat B."/>
            <person name="Grigoriev I.V."/>
            <person name="Hibbett D.S."/>
            <person name="Martin F."/>
        </authorList>
    </citation>
    <scope>NUCLEOTIDE SEQUENCE [LARGE SCALE GENOMIC DNA]</scope>
    <source>
        <strain evidence="4">441</strain>
    </source>
</reference>
<evidence type="ECO:0000313" key="3">
    <source>
        <dbReference type="EMBL" id="KIK11623.1"/>
    </source>
</evidence>
<evidence type="ECO:0000256" key="2">
    <source>
        <dbReference type="SAM" id="SignalP"/>
    </source>
</evidence>
<dbReference type="EMBL" id="KN834181">
    <property type="protein sequence ID" value="KIK11623.1"/>
    <property type="molecule type" value="Genomic_DNA"/>
</dbReference>
<protein>
    <submittedName>
        <fullName evidence="3">Uncharacterized protein</fullName>
    </submittedName>
</protein>
<dbReference type="AlphaFoldDB" id="A0A0C9YUS7"/>
<evidence type="ECO:0000256" key="1">
    <source>
        <dbReference type="SAM" id="MobiDB-lite"/>
    </source>
</evidence>
<proteinExistence type="predicted"/>
<keyword evidence="2" id="KW-0732">Signal</keyword>
<feature type="signal peptide" evidence="2">
    <location>
        <begin position="1"/>
        <end position="16"/>
    </location>
</feature>